<evidence type="ECO:0000256" key="6">
    <source>
        <dbReference type="ARBA" id="ARBA00022723"/>
    </source>
</evidence>
<keyword evidence="8" id="KW-0408">Iron</keyword>
<dbReference type="InterPro" id="IPR006656">
    <property type="entry name" value="Mopterin_OxRdtase"/>
</dbReference>
<feature type="domain" description="4Fe-4S Mo/W bis-MGD-type" evidence="11">
    <location>
        <begin position="3"/>
        <end position="59"/>
    </location>
</feature>
<dbReference type="GO" id="GO:0051539">
    <property type="term" value="F:4 iron, 4 sulfur cluster binding"/>
    <property type="evidence" value="ECO:0007669"/>
    <property type="project" value="UniProtKB-KW"/>
</dbReference>
<dbReference type="GO" id="GO:1990204">
    <property type="term" value="C:oxidoreductase complex"/>
    <property type="evidence" value="ECO:0007669"/>
    <property type="project" value="UniProtKB-ARBA"/>
</dbReference>
<gene>
    <name evidence="12" type="ORF">KFK14_10410</name>
</gene>
<sequence>MSDAAIRTTCAYCGVGCGISATPTGPRSVVIKGDDAHPANAGRLCSKGTHLGETVGLTGRLLHPMIGNRRTSWDKALDLVAKRFRETVNRYGPDSVAFYVSGQLMTEDYYVANKLMKGFIGSANIDTNSRLCMSSAVAGHNRAFGEDVVPATYDDLDEADLIVLVGSNTAWCHPIVYQRIQAARATRGTKLVVIDPRRTETCEGADLHLQVKPGTDVALMNGLLAWCDREGVTDPDYLADHVSAPEGFWEHIRTGHDLWTTARTCEVAPALLEQFYRLFAATPRTVTLFSQGINQSIRGTDQVNAIINAHLATGRIGKLGAAPFSITGQPNAMGGREVGGLASTLAAHMDFAPEHVECVKTFWAAPTMATGPGLKAVDLFRAIGEGRIKALWVMATNPAVSLPDAGRVREALEACPFLVVSDIIADTDTSVHAHVRLPAAGWGEKDGTVTNSDRTVSRQRPFLAQPGETMPDWWIVKEVGRRMGWRNAFTYDRPADIWREHARLTAYRNEGRRVLNLRAHATIGNEAYDAMEPFRWGGGSPFADGRFPTADGKARLVLTKQMDVPAPLGQWPMTLNTGRYRDQWHTMTRTGLSPRLARHREEPLVEIHPDDAQALGLSDGDLARVRTPQGDSIFRVALSEGQRVGEIFTPIHWTDQVASGGRTGLLPRPLVDPHSGQPGFKSTPASVEKVTTEWRGFLILRGDDAVKLPCLWSTRISVPGGTLFEIAGNSDPARIEAILPKGDRVEAIDVSRGTRRVAAIIEGRLGGVLFITRTGLLPSRDWLIRQLEAEGVGGSVLAARGPGSQPDKGATICVCFDIGLNQIVAAIRAEQLVDVAAIGKALGAGTNCGSCRPALANILVQTVQETLHAAE</sequence>
<dbReference type="Gene3D" id="3.40.228.10">
    <property type="entry name" value="Dimethylsulfoxide Reductase, domain 2"/>
    <property type="match status" value="1"/>
</dbReference>
<dbReference type="GO" id="GO:0043546">
    <property type="term" value="F:molybdopterin cofactor binding"/>
    <property type="evidence" value="ECO:0007669"/>
    <property type="project" value="InterPro"/>
</dbReference>
<evidence type="ECO:0000256" key="3">
    <source>
        <dbReference type="ARBA" id="ARBA00008747"/>
    </source>
</evidence>
<dbReference type="InterPro" id="IPR041854">
    <property type="entry name" value="BFD-like_2Fe2S-bd_dom_sf"/>
</dbReference>
<dbReference type="GO" id="GO:0016491">
    <property type="term" value="F:oxidoreductase activity"/>
    <property type="evidence" value="ECO:0007669"/>
    <property type="project" value="UniProtKB-KW"/>
</dbReference>
<keyword evidence="6" id="KW-0479">Metal-binding</keyword>
<dbReference type="SMART" id="SM00926">
    <property type="entry name" value="Molybdop_Fe4S4"/>
    <property type="match status" value="1"/>
</dbReference>
<dbReference type="Gene3D" id="1.10.10.1100">
    <property type="entry name" value="BFD-like [2Fe-2S]-binding domain"/>
    <property type="match status" value="1"/>
</dbReference>
<name>A0A975Q3C6_9SPHN</name>
<evidence type="ECO:0000256" key="1">
    <source>
        <dbReference type="ARBA" id="ARBA00001942"/>
    </source>
</evidence>
<evidence type="ECO:0000256" key="7">
    <source>
        <dbReference type="ARBA" id="ARBA00023002"/>
    </source>
</evidence>
<dbReference type="CDD" id="cd02754">
    <property type="entry name" value="MopB_Nitrate-R-NapA-like"/>
    <property type="match status" value="1"/>
</dbReference>
<evidence type="ECO:0000256" key="2">
    <source>
        <dbReference type="ARBA" id="ARBA00001966"/>
    </source>
</evidence>
<keyword evidence="7" id="KW-0560">Oxidoreductase</keyword>
<dbReference type="InterPro" id="IPR041957">
    <property type="entry name" value="CT_Nitrate-R-NapA-like"/>
</dbReference>
<dbReference type="GO" id="GO:0016020">
    <property type="term" value="C:membrane"/>
    <property type="evidence" value="ECO:0007669"/>
    <property type="project" value="TreeGrafter"/>
</dbReference>
<evidence type="ECO:0000313" key="13">
    <source>
        <dbReference type="Proteomes" id="UP000681425"/>
    </source>
</evidence>
<evidence type="ECO:0000256" key="10">
    <source>
        <dbReference type="ARBA" id="ARBA00023063"/>
    </source>
</evidence>
<evidence type="ECO:0000256" key="4">
    <source>
        <dbReference type="ARBA" id="ARBA00022485"/>
    </source>
</evidence>
<comment type="cofactor">
    <cofactor evidence="2">
        <name>[4Fe-4S] cluster</name>
        <dbReference type="ChEBI" id="CHEBI:49883"/>
    </cofactor>
</comment>
<organism evidence="12 13">
    <name type="scientific">Sphingobium phenoxybenzoativorans</name>
    <dbReference type="NCBI Taxonomy" id="1592790"/>
    <lineage>
        <taxon>Bacteria</taxon>
        <taxon>Pseudomonadati</taxon>
        <taxon>Pseudomonadota</taxon>
        <taxon>Alphaproteobacteria</taxon>
        <taxon>Sphingomonadales</taxon>
        <taxon>Sphingomonadaceae</taxon>
        <taxon>Sphingobium</taxon>
    </lineage>
</organism>
<evidence type="ECO:0000256" key="5">
    <source>
        <dbReference type="ARBA" id="ARBA00022505"/>
    </source>
</evidence>
<comment type="cofactor">
    <cofactor evidence="1">
        <name>Mo-bis(molybdopterin guanine dinucleotide)</name>
        <dbReference type="ChEBI" id="CHEBI:60539"/>
    </cofactor>
</comment>
<dbReference type="PANTHER" id="PTHR43105:SF9">
    <property type="entry name" value="NADPH-FE(3+) OXIDOREDUCTASE SUBUNIT ALPHA"/>
    <property type="match status" value="1"/>
</dbReference>
<keyword evidence="4" id="KW-0004">4Fe-4S</keyword>
<reference evidence="12" key="1">
    <citation type="submission" date="2021-04" db="EMBL/GenBank/DDBJ databases">
        <title>Isolation of p-tert-butylphenol degrading bacteria Sphingobium phenoxybenzoativorans Tas13 from active sludge.</title>
        <authorList>
            <person name="Li Y."/>
        </authorList>
    </citation>
    <scope>NUCLEOTIDE SEQUENCE</scope>
    <source>
        <strain evidence="12">Tas13</strain>
    </source>
</reference>
<dbReference type="GO" id="GO:0042128">
    <property type="term" value="P:nitrate assimilation"/>
    <property type="evidence" value="ECO:0007669"/>
    <property type="project" value="UniProtKB-KW"/>
</dbReference>
<keyword evidence="13" id="KW-1185">Reference proteome</keyword>
<dbReference type="InterPro" id="IPR007419">
    <property type="entry name" value="BFD-like_2Fe2S-bd_dom"/>
</dbReference>
<dbReference type="InterPro" id="IPR006963">
    <property type="entry name" value="Mopterin_OxRdtase_4Fe-4S_dom"/>
</dbReference>
<dbReference type="Pfam" id="PF00384">
    <property type="entry name" value="Molybdopterin"/>
    <property type="match status" value="1"/>
</dbReference>
<evidence type="ECO:0000313" key="12">
    <source>
        <dbReference type="EMBL" id="QUT07749.1"/>
    </source>
</evidence>
<dbReference type="Pfam" id="PF04324">
    <property type="entry name" value="Fer2_BFD"/>
    <property type="match status" value="1"/>
</dbReference>
<dbReference type="PROSITE" id="PS51669">
    <property type="entry name" value="4FE4S_MOW_BIS_MGD"/>
    <property type="match status" value="1"/>
</dbReference>
<dbReference type="Gene3D" id="2.40.40.20">
    <property type="match status" value="1"/>
</dbReference>
<dbReference type="InterPro" id="IPR050123">
    <property type="entry name" value="Prok_molybdopt-oxidoreductase"/>
</dbReference>
<dbReference type="RefSeq" id="WP_212610735.1">
    <property type="nucleotide sequence ID" value="NZ_CP073910.1"/>
</dbReference>
<evidence type="ECO:0000256" key="9">
    <source>
        <dbReference type="ARBA" id="ARBA00023014"/>
    </source>
</evidence>
<protein>
    <submittedName>
        <fullName evidence="12">Molybdopterin-dependent oxidoreductase</fullName>
    </submittedName>
</protein>
<dbReference type="InterPro" id="IPR009010">
    <property type="entry name" value="Asp_de-COase-like_dom_sf"/>
</dbReference>
<dbReference type="CDD" id="cd02791">
    <property type="entry name" value="MopB_CT_Nitrate-R-NapA-like"/>
    <property type="match status" value="1"/>
</dbReference>
<dbReference type="Proteomes" id="UP000681425">
    <property type="component" value="Chromosome"/>
</dbReference>
<comment type="similarity">
    <text evidence="3">Belongs to the prokaryotic molybdopterin-containing oxidoreductase family. NasA/NapA/NarB subfamily.</text>
</comment>
<dbReference type="KEGG" id="spph:KFK14_10410"/>
<keyword evidence="5" id="KW-0500">Molybdenum</keyword>
<evidence type="ECO:0000259" key="11">
    <source>
        <dbReference type="PROSITE" id="PS51669"/>
    </source>
</evidence>
<dbReference type="GO" id="GO:0046872">
    <property type="term" value="F:metal ion binding"/>
    <property type="evidence" value="ECO:0007669"/>
    <property type="project" value="UniProtKB-KW"/>
</dbReference>
<dbReference type="Pfam" id="PF04879">
    <property type="entry name" value="Molybdop_Fe4S4"/>
    <property type="match status" value="1"/>
</dbReference>
<dbReference type="EMBL" id="CP073910">
    <property type="protein sequence ID" value="QUT07749.1"/>
    <property type="molecule type" value="Genomic_DNA"/>
</dbReference>
<dbReference type="Gene3D" id="3.40.50.740">
    <property type="match status" value="1"/>
</dbReference>
<dbReference type="SUPFAM" id="SSF50692">
    <property type="entry name" value="ADC-like"/>
    <property type="match status" value="1"/>
</dbReference>
<dbReference type="Pfam" id="PF01568">
    <property type="entry name" value="Molydop_binding"/>
    <property type="match status" value="1"/>
</dbReference>
<dbReference type="SUPFAM" id="SSF53706">
    <property type="entry name" value="Formate dehydrogenase/DMSO reductase, domains 1-3"/>
    <property type="match status" value="1"/>
</dbReference>
<dbReference type="InterPro" id="IPR006657">
    <property type="entry name" value="MoPterin_dinucl-bd_dom"/>
</dbReference>
<dbReference type="PANTHER" id="PTHR43105">
    <property type="entry name" value="RESPIRATORY NITRATE REDUCTASE"/>
    <property type="match status" value="1"/>
</dbReference>
<dbReference type="GO" id="GO:0045333">
    <property type="term" value="P:cellular respiration"/>
    <property type="evidence" value="ECO:0007669"/>
    <property type="project" value="UniProtKB-ARBA"/>
</dbReference>
<accession>A0A975Q3C6</accession>
<evidence type="ECO:0000256" key="8">
    <source>
        <dbReference type="ARBA" id="ARBA00023004"/>
    </source>
</evidence>
<dbReference type="AlphaFoldDB" id="A0A975Q3C6"/>
<keyword evidence="9" id="KW-0411">Iron-sulfur</keyword>
<dbReference type="Gene3D" id="2.20.25.90">
    <property type="entry name" value="ADC-like domains"/>
    <property type="match status" value="1"/>
</dbReference>
<keyword evidence="10" id="KW-0534">Nitrate assimilation</keyword>
<proteinExistence type="inferred from homology"/>